<feature type="compositionally biased region" description="Gly residues" evidence="1">
    <location>
        <begin position="1"/>
        <end position="10"/>
    </location>
</feature>
<evidence type="ECO:0000256" key="1">
    <source>
        <dbReference type="SAM" id="MobiDB-lite"/>
    </source>
</evidence>
<evidence type="ECO:0000313" key="2">
    <source>
        <dbReference type="EMBL" id="KAK3699248.1"/>
    </source>
</evidence>
<feature type="region of interest" description="Disordered" evidence="1">
    <location>
        <begin position="1"/>
        <end position="43"/>
    </location>
</feature>
<protein>
    <submittedName>
        <fullName evidence="2">Uncharacterized protein</fullName>
    </submittedName>
</protein>
<gene>
    <name evidence="2" type="ORF">RRG08_014350</name>
</gene>
<dbReference type="AlphaFoldDB" id="A0AAE1CJK6"/>
<keyword evidence="3" id="KW-1185">Reference proteome</keyword>
<proteinExistence type="predicted"/>
<feature type="compositionally biased region" description="Polar residues" evidence="1">
    <location>
        <begin position="15"/>
        <end position="27"/>
    </location>
</feature>
<reference evidence="2" key="1">
    <citation type="journal article" date="2023" name="G3 (Bethesda)">
        <title>A reference genome for the long-term kleptoplast-retaining sea slug Elysia crispata morphotype clarki.</title>
        <authorList>
            <person name="Eastman K.E."/>
            <person name="Pendleton A.L."/>
            <person name="Shaikh M.A."/>
            <person name="Suttiyut T."/>
            <person name="Ogas R."/>
            <person name="Tomko P."/>
            <person name="Gavelis G."/>
            <person name="Widhalm J.R."/>
            <person name="Wisecaver J.H."/>
        </authorList>
    </citation>
    <scope>NUCLEOTIDE SEQUENCE</scope>
    <source>
        <strain evidence="2">ECLA1</strain>
    </source>
</reference>
<evidence type="ECO:0000313" key="3">
    <source>
        <dbReference type="Proteomes" id="UP001283361"/>
    </source>
</evidence>
<name>A0AAE1CJK6_9GAST</name>
<sequence>MGGERLGGIRGGDRTPNQTPGKGNSRVNRGGSRDGQTEKPGLGQVTVTVLLMETGKYATLWEQCKTHLALRLRAADQIARVLNASVKWTGTRCLEQNKEQNPDGRRPDGSPNSKERRPACLPLEDLFRVAMPVRGWDTDKDLTRS</sequence>
<feature type="compositionally biased region" description="Basic and acidic residues" evidence="1">
    <location>
        <begin position="95"/>
        <end position="118"/>
    </location>
</feature>
<dbReference type="EMBL" id="JAWDGP010007948">
    <property type="protein sequence ID" value="KAK3699248.1"/>
    <property type="molecule type" value="Genomic_DNA"/>
</dbReference>
<feature type="region of interest" description="Disordered" evidence="1">
    <location>
        <begin position="93"/>
        <end position="121"/>
    </location>
</feature>
<accession>A0AAE1CJK6</accession>
<dbReference type="Proteomes" id="UP001283361">
    <property type="component" value="Unassembled WGS sequence"/>
</dbReference>
<organism evidence="2 3">
    <name type="scientific">Elysia crispata</name>
    <name type="common">lettuce slug</name>
    <dbReference type="NCBI Taxonomy" id="231223"/>
    <lineage>
        <taxon>Eukaryota</taxon>
        <taxon>Metazoa</taxon>
        <taxon>Spiralia</taxon>
        <taxon>Lophotrochozoa</taxon>
        <taxon>Mollusca</taxon>
        <taxon>Gastropoda</taxon>
        <taxon>Heterobranchia</taxon>
        <taxon>Euthyneura</taxon>
        <taxon>Panpulmonata</taxon>
        <taxon>Sacoglossa</taxon>
        <taxon>Placobranchoidea</taxon>
        <taxon>Plakobranchidae</taxon>
        <taxon>Elysia</taxon>
    </lineage>
</organism>
<comment type="caution">
    <text evidence="2">The sequence shown here is derived from an EMBL/GenBank/DDBJ whole genome shotgun (WGS) entry which is preliminary data.</text>
</comment>